<sequence length="154" mass="17669">MLKRLHLTLFIAVLFFGAGKAQPPSSATTEDIRIIQAFIADVADETIRPDVILSQHVLVENTTSDEAYDYLEASVEEIRLNLQTKNVEEIEYIPFDKLPRKETRDIDPEGKPTDKMYFLRYKNRQMLAVYIANKKIASFTLVSKGNKIAHFVTY</sequence>
<feature type="chain" id="PRO_5024273926" evidence="1">
    <location>
        <begin position="22"/>
        <end position="154"/>
    </location>
</feature>
<comment type="caution">
    <text evidence="2">The sequence shown here is derived from an EMBL/GenBank/DDBJ whole genome shotgun (WGS) entry which is preliminary data.</text>
</comment>
<keyword evidence="3" id="KW-1185">Reference proteome</keyword>
<dbReference type="AlphaFoldDB" id="A0A5S5DRV3"/>
<organism evidence="2 3">
    <name type="scientific">Sphingobacterium allocomposti</name>
    <dbReference type="NCBI Taxonomy" id="415956"/>
    <lineage>
        <taxon>Bacteria</taxon>
        <taxon>Pseudomonadati</taxon>
        <taxon>Bacteroidota</taxon>
        <taxon>Sphingobacteriia</taxon>
        <taxon>Sphingobacteriales</taxon>
        <taxon>Sphingobacteriaceae</taxon>
        <taxon>Sphingobacterium</taxon>
    </lineage>
</organism>
<dbReference type="OrthoDB" id="707272at2"/>
<proteinExistence type="predicted"/>
<evidence type="ECO:0000313" key="3">
    <source>
        <dbReference type="Proteomes" id="UP000325105"/>
    </source>
</evidence>
<keyword evidence="1" id="KW-0732">Signal</keyword>
<dbReference type="Proteomes" id="UP000325105">
    <property type="component" value="Unassembled WGS sequence"/>
</dbReference>
<gene>
    <name evidence="2" type="ORF">BC792_101279</name>
</gene>
<evidence type="ECO:0000313" key="2">
    <source>
        <dbReference type="EMBL" id="TYP98621.1"/>
    </source>
</evidence>
<evidence type="ECO:0000256" key="1">
    <source>
        <dbReference type="SAM" id="SignalP"/>
    </source>
</evidence>
<reference evidence="2 3" key="1">
    <citation type="submission" date="2019-07" db="EMBL/GenBank/DDBJ databases">
        <title>Genomic Encyclopedia of Archaeal and Bacterial Type Strains, Phase II (KMG-II): from individual species to whole genera.</title>
        <authorList>
            <person name="Goeker M."/>
        </authorList>
    </citation>
    <scope>NUCLEOTIDE SEQUENCE [LARGE SCALE GENOMIC DNA]</scope>
    <source>
        <strain evidence="2 3">DSM 18850</strain>
    </source>
</reference>
<protein>
    <submittedName>
        <fullName evidence="2">Uncharacterized protein</fullName>
    </submittedName>
</protein>
<name>A0A5S5DRV3_9SPHI</name>
<accession>A0A5S5DRV3</accession>
<feature type="signal peptide" evidence="1">
    <location>
        <begin position="1"/>
        <end position="21"/>
    </location>
</feature>
<dbReference type="RefSeq" id="WP_148907174.1">
    <property type="nucleotide sequence ID" value="NZ_VNHX01000001.1"/>
</dbReference>
<dbReference type="EMBL" id="VNHX01000001">
    <property type="protein sequence ID" value="TYP98621.1"/>
    <property type="molecule type" value="Genomic_DNA"/>
</dbReference>